<sequence length="371" mass="41747">MMGAPNLSIPTMSLGGHPMMNLNFQPYLGQSSLSGSNPMLCGADVGMQGGNMMNFPPLYPAQFVPNGMNPIIANTDALYLMNNATNPGYTAVEPSMVTASAPPGKFKKPLGRPRKYCVPDEDISASVSYCPNEAPRKRGNKASQTPLRSRLKPPKQSPSAWQIFFSEELQNIKATSPDERLNVAHLAKDAGARYAQLPEEKRLEYQARSQEAKEQYEKDLAEWRSKLSPEDIKQENAFRSAQRKLGKSRRSNLKDPNAPKKPLSAYFLYLRTIRKNPELCKEVLEGEHETTKQSVLAAAKWRSMSESEKQPYLIQAEKDKEEYERLRREYEAHCGKSREVTAVRSEDQHETPVLSSNYMPLELALNKADYD</sequence>
<organism evidence="5 6">
    <name type="scientific">Malassezia psittaci</name>
    <dbReference type="NCBI Taxonomy" id="1821823"/>
    <lineage>
        <taxon>Eukaryota</taxon>
        <taxon>Fungi</taxon>
        <taxon>Dikarya</taxon>
        <taxon>Basidiomycota</taxon>
        <taxon>Ustilaginomycotina</taxon>
        <taxon>Malasseziomycetes</taxon>
        <taxon>Malasseziales</taxon>
        <taxon>Malasseziaceae</taxon>
        <taxon>Malassezia</taxon>
    </lineage>
</organism>
<dbReference type="InterPro" id="IPR009071">
    <property type="entry name" value="HMG_box_dom"/>
</dbReference>
<dbReference type="PANTHER" id="PTHR48112:SF22">
    <property type="entry name" value="MITOCHONDRIAL TRANSCRIPTION FACTOR A, ISOFORM B"/>
    <property type="match status" value="1"/>
</dbReference>
<dbReference type="SMART" id="SM00398">
    <property type="entry name" value="HMG"/>
    <property type="match status" value="2"/>
</dbReference>
<accession>A0AAF0FFV2</accession>
<proteinExistence type="predicted"/>
<feature type="domain" description="HMG box" evidence="4">
    <location>
        <begin position="259"/>
        <end position="331"/>
    </location>
</feature>
<keyword evidence="1 2" id="KW-0238">DNA-binding</keyword>
<gene>
    <name evidence="5" type="ORF">MPSI1_002487</name>
</gene>
<protein>
    <recommendedName>
        <fullName evidence="4">HMG box domain-containing protein</fullName>
    </recommendedName>
</protein>
<evidence type="ECO:0000313" key="6">
    <source>
        <dbReference type="Proteomes" id="UP001214628"/>
    </source>
</evidence>
<dbReference type="AlphaFoldDB" id="A0AAF0FFV2"/>
<evidence type="ECO:0000256" key="1">
    <source>
        <dbReference type="ARBA" id="ARBA00023125"/>
    </source>
</evidence>
<dbReference type="Proteomes" id="UP001214628">
    <property type="component" value="Chromosome 3"/>
</dbReference>
<evidence type="ECO:0000313" key="5">
    <source>
        <dbReference type="EMBL" id="WFD43822.1"/>
    </source>
</evidence>
<reference evidence="5" key="1">
    <citation type="submission" date="2023-02" db="EMBL/GenBank/DDBJ databases">
        <title>Mating type loci evolution in Malassezia.</title>
        <authorList>
            <person name="Coelho M.A."/>
        </authorList>
    </citation>
    <scope>NUCLEOTIDE SEQUENCE</scope>
    <source>
        <strain evidence="5">CBS 14136</strain>
    </source>
</reference>
<evidence type="ECO:0000256" key="2">
    <source>
        <dbReference type="PROSITE-ProRule" id="PRU00267"/>
    </source>
</evidence>
<dbReference type="GO" id="GO:0003677">
    <property type="term" value="F:DNA binding"/>
    <property type="evidence" value="ECO:0007669"/>
    <property type="project" value="UniProtKB-UniRule"/>
</dbReference>
<dbReference type="PROSITE" id="PS50118">
    <property type="entry name" value="HMG_BOX_2"/>
    <property type="match status" value="2"/>
</dbReference>
<dbReference type="Gene3D" id="1.10.30.10">
    <property type="entry name" value="High mobility group box domain"/>
    <property type="match status" value="2"/>
</dbReference>
<keyword evidence="2" id="KW-0539">Nucleus</keyword>
<name>A0AAF0FFV2_9BASI</name>
<dbReference type="PANTHER" id="PTHR48112">
    <property type="entry name" value="HIGH MOBILITY GROUP PROTEIN DSP1"/>
    <property type="match status" value="1"/>
</dbReference>
<feature type="compositionally biased region" description="Basic residues" evidence="3">
    <location>
        <begin position="241"/>
        <end position="251"/>
    </location>
</feature>
<feature type="domain" description="HMG box" evidence="4">
    <location>
        <begin position="154"/>
        <end position="224"/>
    </location>
</feature>
<dbReference type="InterPro" id="IPR036910">
    <property type="entry name" value="HMG_box_dom_sf"/>
</dbReference>
<dbReference type="InterPro" id="IPR050342">
    <property type="entry name" value="HMGB"/>
</dbReference>
<evidence type="ECO:0000256" key="3">
    <source>
        <dbReference type="SAM" id="MobiDB-lite"/>
    </source>
</evidence>
<dbReference type="GO" id="GO:0005634">
    <property type="term" value="C:nucleus"/>
    <property type="evidence" value="ECO:0007669"/>
    <property type="project" value="UniProtKB-UniRule"/>
</dbReference>
<dbReference type="Pfam" id="PF00505">
    <property type="entry name" value="HMG_box"/>
    <property type="match status" value="2"/>
</dbReference>
<keyword evidence="6" id="KW-1185">Reference proteome</keyword>
<feature type="region of interest" description="Disordered" evidence="3">
    <location>
        <begin position="231"/>
        <end position="259"/>
    </location>
</feature>
<feature type="region of interest" description="Disordered" evidence="3">
    <location>
        <begin position="129"/>
        <end position="158"/>
    </location>
</feature>
<evidence type="ECO:0000259" key="4">
    <source>
        <dbReference type="PROSITE" id="PS50118"/>
    </source>
</evidence>
<feature type="DNA-binding region" description="HMG box" evidence="2">
    <location>
        <begin position="154"/>
        <end position="224"/>
    </location>
</feature>
<feature type="DNA-binding region" description="HMG box" evidence="2">
    <location>
        <begin position="259"/>
        <end position="331"/>
    </location>
</feature>
<dbReference type="EMBL" id="CP118377">
    <property type="protein sequence ID" value="WFD43822.1"/>
    <property type="molecule type" value="Genomic_DNA"/>
</dbReference>
<dbReference type="SUPFAM" id="SSF47095">
    <property type="entry name" value="HMG-box"/>
    <property type="match status" value="2"/>
</dbReference>